<gene>
    <name evidence="4" type="ORF">AAE039_07915</name>
</gene>
<feature type="transmembrane region" description="Helical" evidence="2">
    <location>
        <begin position="33"/>
        <end position="55"/>
    </location>
</feature>
<organism evidence="4 5">
    <name type="scientific">Stenotrophomonas bentonitica</name>
    <dbReference type="NCBI Taxonomy" id="1450134"/>
    <lineage>
        <taxon>Bacteria</taxon>
        <taxon>Pseudomonadati</taxon>
        <taxon>Pseudomonadota</taxon>
        <taxon>Gammaproteobacteria</taxon>
        <taxon>Lysobacterales</taxon>
        <taxon>Lysobacteraceae</taxon>
        <taxon>Stenotrophomonas</taxon>
    </lineage>
</organism>
<keyword evidence="2" id="KW-0812">Transmembrane</keyword>
<evidence type="ECO:0000313" key="4">
    <source>
        <dbReference type="EMBL" id="MEL3953486.1"/>
    </source>
</evidence>
<evidence type="ECO:0000313" key="5">
    <source>
        <dbReference type="Proteomes" id="UP001455088"/>
    </source>
</evidence>
<proteinExistence type="predicted"/>
<dbReference type="RefSeq" id="WP_266085524.1">
    <property type="nucleotide sequence ID" value="NZ_JBBYHY010000004.1"/>
</dbReference>
<reference evidence="4 5" key="1">
    <citation type="submission" date="2024-04" db="EMBL/GenBank/DDBJ databases">
        <title>Bacterial endophytes with biocontrol capabilities against important plant pathogens.</title>
        <authorList>
            <person name="Alayande K.A."/>
        </authorList>
    </citation>
    <scope>NUCLEOTIDE SEQUENCE [LARGE SCALE GENOMIC DNA]</scope>
    <source>
        <strain evidence="4 5">KV22</strain>
    </source>
</reference>
<feature type="region of interest" description="Disordered" evidence="1">
    <location>
        <begin position="59"/>
        <end position="79"/>
    </location>
</feature>
<keyword evidence="3" id="KW-0732">Signal</keyword>
<sequence length="167" mass="17047">MTKSLLCAGLLAVSALTVLPASAGNLNGNQASGVSAVISVYTVSFIAASPVLLVAKGSQSVREGSKRTKPDASKAEPLPPMAVQQIDRKPDGGFHVALQRPDAPDATALIDWPARADNPAATLKVGDVLHFEPTEVGAGWTVTAADGAALAFLPTPDAAAGHSSERW</sequence>
<keyword evidence="2" id="KW-1133">Transmembrane helix</keyword>
<name>A0ABU9JKV4_9GAMM</name>
<protein>
    <submittedName>
        <fullName evidence="4">Uncharacterized protein</fullName>
    </submittedName>
</protein>
<evidence type="ECO:0000256" key="3">
    <source>
        <dbReference type="SAM" id="SignalP"/>
    </source>
</evidence>
<feature type="compositionally biased region" description="Basic and acidic residues" evidence="1">
    <location>
        <begin position="63"/>
        <end position="74"/>
    </location>
</feature>
<dbReference type="Proteomes" id="UP001455088">
    <property type="component" value="Unassembled WGS sequence"/>
</dbReference>
<feature type="chain" id="PRO_5046906916" evidence="3">
    <location>
        <begin position="24"/>
        <end position="167"/>
    </location>
</feature>
<keyword evidence="2" id="KW-0472">Membrane</keyword>
<evidence type="ECO:0000256" key="2">
    <source>
        <dbReference type="SAM" id="Phobius"/>
    </source>
</evidence>
<dbReference type="EMBL" id="JBBYHY010000004">
    <property type="protein sequence ID" value="MEL3953486.1"/>
    <property type="molecule type" value="Genomic_DNA"/>
</dbReference>
<feature type="signal peptide" evidence="3">
    <location>
        <begin position="1"/>
        <end position="23"/>
    </location>
</feature>
<accession>A0ABU9JKV4</accession>
<evidence type="ECO:0000256" key="1">
    <source>
        <dbReference type="SAM" id="MobiDB-lite"/>
    </source>
</evidence>
<comment type="caution">
    <text evidence="4">The sequence shown here is derived from an EMBL/GenBank/DDBJ whole genome shotgun (WGS) entry which is preliminary data.</text>
</comment>
<keyword evidence="5" id="KW-1185">Reference proteome</keyword>